<keyword evidence="5 9" id="KW-0460">Magnesium</keyword>
<dbReference type="SFLD" id="SFLDF00376">
    <property type="entry name" value="7-carboxy-7-deazaguanine_synth"/>
    <property type="match status" value="1"/>
</dbReference>
<keyword evidence="6 9" id="KW-0408">Iron</keyword>
<sequence>MYRVKEAFYTLQGEGAQAGRAAVFCRFSKCNLWTGREKDRATAVCDFCDTDFLGTDGQNGGAFETAEALSAHIRRLWPDAPGAPYVVCTGGEPLLQLDEKLIDAFHQQGFEVGVETNGTLPAPAGIDWLCVSPKANAPVVIEACDELKLVYPQPKAMPERFTHINARHFFLSPMASPSAPDNDTDPVKQSNTRKATDYCLAHPRWRLTLQMHKIIGID</sequence>
<comment type="caution">
    <text evidence="9">Lacks conserved residue(s) required for the propagation of feature annotation.</text>
</comment>
<feature type="binding site" evidence="9">
    <location>
        <begin position="132"/>
        <end position="134"/>
    </location>
    <ligand>
        <name>S-adenosyl-L-methionine</name>
        <dbReference type="ChEBI" id="CHEBI:59789"/>
    </ligand>
</feature>
<dbReference type="EMBL" id="FRAQ01000001">
    <property type="protein sequence ID" value="SHK10753.1"/>
    <property type="molecule type" value="Genomic_DNA"/>
</dbReference>
<dbReference type="Gene3D" id="3.20.20.70">
    <property type="entry name" value="Aldolase class I"/>
    <property type="match status" value="1"/>
</dbReference>
<comment type="pathway">
    <text evidence="9">Purine metabolism; 7-cyano-7-deazaguanine biosynthesis.</text>
</comment>
<feature type="binding site" evidence="9">
    <location>
        <position position="48"/>
    </location>
    <ligand>
        <name>[4Fe-4S] cluster</name>
        <dbReference type="ChEBI" id="CHEBI:49883"/>
        <note>4Fe-4S-S-AdoMet</note>
    </ligand>
</feature>
<evidence type="ECO:0000256" key="8">
    <source>
        <dbReference type="ARBA" id="ARBA00023239"/>
    </source>
</evidence>
<comment type="catalytic activity">
    <reaction evidence="9">
        <text>6-carboxy-5,6,7,8-tetrahydropterin + H(+) = 7-carboxy-7-carbaguanine + NH4(+)</text>
        <dbReference type="Rhea" id="RHEA:27974"/>
        <dbReference type="ChEBI" id="CHEBI:15378"/>
        <dbReference type="ChEBI" id="CHEBI:28938"/>
        <dbReference type="ChEBI" id="CHEBI:61032"/>
        <dbReference type="ChEBI" id="CHEBI:61036"/>
        <dbReference type="EC" id="4.3.99.3"/>
    </reaction>
</comment>
<feature type="binding site" evidence="9">
    <location>
        <position position="30"/>
    </location>
    <ligand>
        <name>[4Fe-4S] cluster</name>
        <dbReference type="ChEBI" id="CHEBI:49883"/>
        <note>4Fe-4S-S-AdoMet</note>
    </ligand>
</feature>
<feature type="binding site" evidence="9">
    <location>
        <position position="89"/>
    </location>
    <ligand>
        <name>substrate</name>
    </ligand>
</feature>
<evidence type="ECO:0000259" key="10">
    <source>
        <dbReference type="PROSITE" id="PS51918"/>
    </source>
</evidence>
<dbReference type="InterPro" id="IPR030977">
    <property type="entry name" value="QueE_Cx14CxxC"/>
</dbReference>
<feature type="binding site" evidence="9">
    <location>
        <position position="45"/>
    </location>
    <ligand>
        <name>[4Fe-4S] cluster</name>
        <dbReference type="ChEBI" id="CHEBI:49883"/>
        <note>4Fe-4S-S-AdoMet</note>
    </ligand>
</feature>
<dbReference type="SFLD" id="SFLDS00029">
    <property type="entry name" value="Radical_SAM"/>
    <property type="match status" value="1"/>
</dbReference>
<dbReference type="PANTHER" id="PTHR42836:SF1">
    <property type="entry name" value="7-CARBOXY-7-DEAZAGUANINE SYNTHASE"/>
    <property type="match status" value="1"/>
</dbReference>
<dbReference type="UniPathway" id="UPA00391"/>
<keyword evidence="12" id="KW-1185">Reference proteome</keyword>
<dbReference type="AlphaFoldDB" id="A0A1M6PS26"/>
<dbReference type="GO" id="GO:0008616">
    <property type="term" value="P:tRNA queuosine(34) biosynthetic process"/>
    <property type="evidence" value="ECO:0007669"/>
    <property type="project" value="UniProtKB-UniRule"/>
</dbReference>
<evidence type="ECO:0000256" key="3">
    <source>
        <dbReference type="ARBA" id="ARBA00022723"/>
    </source>
</evidence>
<dbReference type="GO" id="GO:1904047">
    <property type="term" value="F:S-adenosyl-L-methionine binding"/>
    <property type="evidence" value="ECO:0007669"/>
    <property type="project" value="UniProtKB-UniRule"/>
</dbReference>
<dbReference type="OrthoDB" id="9792276at2"/>
<comment type="cofactor">
    <cofactor evidence="9">
        <name>[4Fe-4S] cluster</name>
        <dbReference type="ChEBI" id="CHEBI:49883"/>
    </cofactor>
    <text evidence="9">Binds 1 [4Fe-4S] cluster. The cluster is coordinated with 3 cysteines and an exchangeable S-adenosyl-L-methionine.</text>
</comment>
<evidence type="ECO:0000256" key="9">
    <source>
        <dbReference type="HAMAP-Rule" id="MF_00917"/>
    </source>
</evidence>
<feature type="binding site" evidence="9">
    <location>
        <position position="91"/>
    </location>
    <ligand>
        <name>S-adenosyl-L-methionine</name>
        <dbReference type="ChEBI" id="CHEBI:59789"/>
    </ligand>
</feature>
<keyword evidence="3 9" id="KW-0479">Metal-binding</keyword>
<dbReference type="PIRSF" id="PIRSF000370">
    <property type="entry name" value="QueE"/>
    <property type="match status" value="1"/>
</dbReference>
<evidence type="ECO:0000256" key="5">
    <source>
        <dbReference type="ARBA" id="ARBA00022842"/>
    </source>
</evidence>
<evidence type="ECO:0000313" key="12">
    <source>
        <dbReference type="Proteomes" id="UP000184497"/>
    </source>
</evidence>
<organism evidence="11 12">
    <name type="scientific">Marinobacter antarcticus</name>
    <dbReference type="NCBI Taxonomy" id="564117"/>
    <lineage>
        <taxon>Bacteria</taxon>
        <taxon>Pseudomonadati</taxon>
        <taxon>Pseudomonadota</taxon>
        <taxon>Gammaproteobacteria</taxon>
        <taxon>Pseudomonadales</taxon>
        <taxon>Marinobacteraceae</taxon>
        <taxon>Marinobacter</taxon>
    </lineage>
</organism>
<dbReference type="STRING" id="564117.SAMN05216369_0457"/>
<dbReference type="PANTHER" id="PTHR42836">
    <property type="entry name" value="7-CARBOXY-7-DEAZAGUANINE SYNTHASE"/>
    <property type="match status" value="1"/>
</dbReference>
<keyword evidence="7 9" id="KW-0411">Iron-sulfur</keyword>
<proteinExistence type="inferred from homology"/>
<dbReference type="InterPro" id="IPR007197">
    <property type="entry name" value="rSAM"/>
</dbReference>
<dbReference type="GO" id="GO:0000287">
    <property type="term" value="F:magnesium ion binding"/>
    <property type="evidence" value="ECO:0007669"/>
    <property type="project" value="UniProtKB-UniRule"/>
</dbReference>
<dbReference type="InterPro" id="IPR013785">
    <property type="entry name" value="Aldolase_TIM"/>
</dbReference>
<dbReference type="NCBIfam" id="TIGR04508">
    <property type="entry name" value="queE_Cx14CxxC"/>
    <property type="match status" value="1"/>
</dbReference>
<keyword evidence="4 9" id="KW-0671">Queuosine biosynthesis</keyword>
<evidence type="ECO:0000256" key="2">
    <source>
        <dbReference type="ARBA" id="ARBA00022691"/>
    </source>
</evidence>
<evidence type="ECO:0000256" key="1">
    <source>
        <dbReference type="ARBA" id="ARBA00022485"/>
    </source>
</evidence>
<reference evidence="12" key="1">
    <citation type="submission" date="2016-11" db="EMBL/GenBank/DDBJ databases">
        <authorList>
            <person name="Varghese N."/>
            <person name="Submissions S."/>
        </authorList>
    </citation>
    <scope>NUCLEOTIDE SEQUENCE [LARGE SCALE GENOMIC DNA]</scope>
    <source>
        <strain evidence="12">CGMCC 1.10835</strain>
    </source>
</reference>
<dbReference type="PROSITE" id="PS51918">
    <property type="entry name" value="RADICAL_SAM"/>
    <property type="match status" value="1"/>
</dbReference>
<dbReference type="GO" id="GO:0051539">
    <property type="term" value="F:4 iron, 4 sulfur cluster binding"/>
    <property type="evidence" value="ECO:0007669"/>
    <property type="project" value="UniProtKB-UniRule"/>
</dbReference>
<evidence type="ECO:0000313" key="11">
    <source>
        <dbReference type="EMBL" id="SHK10753.1"/>
    </source>
</evidence>
<comment type="similarity">
    <text evidence="9">Belongs to the radical SAM superfamily. 7-carboxy-7-deazaguanine synthase family.</text>
</comment>
<comment type="function">
    <text evidence="9">Catalyzes the complex heterocyclic radical-mediated conversion of 6-carboxy-5,6,7,8-tetrahydropterin (CPH4) to 7-carboxy-7-deazaguanine (CDG), a step common to the biosynthetic pathways of all 7-deazapurine-containing compounds.</text>
</comment>
<dbReference type="InterPro" id="IPR024924">
    <property type="entry name" value="7-CO-7-deazaguanine_synth-like"/>
</dbReference>
<feature type="binding site" evidence="9">
    <location>
        <begin position="11"/>
        <end position="13"/>
    </location>
    <ligand>
        <name>substrate</name>
    </ligand>
</feature>
<dbReference type="GO" id="GO:0016840">
    <property type="term" value="F:carbon-nitrogen lyase activity"/>
    <property type="evidence" value="ECO:0007669"/>
    <property type="project" value="UniProtKB-UniRule"/>
</dbReference>
<feature type="binding site" evidence="9">
    <location>
        <position position="50"/>
    </location>
    <ligand>
        <name>Mg(2+)</name>
        <dbReference type="ChEBI" id="CHEBI:18420"/>
    </ligand>
</feature>
<dbReference type="Pfam" id="PF04055">
    <property type="entry name" value="Radical_SAM"/>
    <property type="match status" value="1"/>
</dbReference>
<comment type="cofactor">
    <cofactor evidence="9">
        <name>S-adenosyl-L-methionine</name>
        <dbReference type="ChEBI" id="CHEBI:59789"/>
    </cofactor>
    <text evidence="9">Binds 1 S-adenosyl-L-methionine per subunit.</text>
</comment>
<accession>A0A1M6PS26</accession>
<keyword evidence="8 9" id="KW-0456">Lyase</keyword>
<gene>
    <name evidence="9" type="primary">queE</name>
    <name evidence="11" type="ORF">SAMN05216369_0457</name>
</gene>
<keyword evidence="1 9" id="KW-0004">4Fe-4S</keyword>
<evidence type="ECO:0000256" key="4">
    <source>
        <dbReference type="ARBA" id="ARBA00022785"/>
    </source>
</evidence>
<dbReference type="HAMAP" id="MF_00917">
    <property type="entry name" value="QueE"/>
    <property type="match status" value="1"/>
</dbReference>
<keyword evidence="2 9" id="KW-0949">S-adenosyl-L-methionine</keyword>
<protein>
    <recommendedName>
        <fullName evidence="9">7-carboxy-7-deazaguanine synthase</fullName>
        <shortName evidence="9">CDG synthase</shortName>
        <ecNumber evidence="9">4.3.99.3</ecNumber>
    </recommendedName>
    <alternativeName>
        <fullName evidence="9">Queuosine biosynthesis protein QueE</fullName>
    </alternativeName>
</protein>
<feature type="domain" description="Radical SAM core" evidence="10">
    <location>
        <begin position="17"/>
        <end position="218"/>
    </location>
</feature>
<feature type="binding site" evidence="9">
    <location>
        <position position="26"/>
    </location>
    <ligand>
        <name>substrate</name>
    </ligand>
</feature>
<comment type="cofactor">
    <cofactor evidence="9">
        <name>Mg(2+)</name>
        <dbReference type="ChEBI" id="CHEBI:18420"/>
    </cofactor>
</comment>
<dbReference type="EC" id="4.3.99.3" evidence="9"/>
<dbReference type="Proteomes" id="UP000184497">
    <property type="component" value="Unassembled WGS sequence"/>
</dbReference>
<feature type="binding site" evidence="9">
    <location>
        <begin position="47"/>
        <end position="49"/>
    </location>
    <ligand>
        <name>S-adenosyl-L-methionine</name>
        <dbReference type="ChEBI" id="CHEBI:59789"/>
    </ligand>
</feature>
<dbReference type="RefSeq" id="WP_072795187.1">
    <property type="nucleotide sequence ID" value="NZ_FRAQ01000001.1"/>
</dbReference>
<dbReference type="SUPFAM" id="SSF102114">
    <property type="entry name" value="Radical SAM enzymes"/>
    <property type="match status" value="1"/>
</dbReference>
<evidence type="ECO:0000256" key="6">
    <source>
        <dbReference type="ARBA" id="ARBA00023004"/>
    </source>
</evidence>
<name>A0A1M6PS26_9GAMM</name>
<evidence type="ECO:0000256" key="7">
    <source>
        <dbReference type="ARBA" id="ARBA00023014"/>
    </source>
</evidence>
<dbReference type="InterPro" id="IPR058240">
    <property type="entry name" value="rSAM_sf"/>
</dbReference>
<comment type="subunit">
    <text evidence="9">Homodimer.</text>
</comment>